<dbReference type="EMBL" id="CADCUV010000051">
    <property type="protein sequence ID" value="CAA9400956.1"/>
    <property type="molecule type" value="Genomic_DNA"/>
</dbReference>
<evidence type="ECO:0000313" key="2">
    <source>
        <dbReference type="EMBL" id="CAA9400956.1"/>
    </source>
</evidence>
<gene>
    <name evidence="2" type="ORF">AVDCRST_MAG22-1089</name>
</gene>
<feature type="region of interest" description="Disordered" evidence="1">
    <location>
        <begin position="1"/>
        <end position="64"/>
    </location>
</feature>
<name>A0A6J4P2R6_9ACTN</name>
<dbReference type="AlphaFoldDB" id="A0A6J4P2R6"/>
<feature type="non-terminal residue" evidence="2">
    <location>
        <position position="1"/>
    </location>
</feature>
<accession>A0A6J4P2R6</accession>
<organism evidence="2">
    <name type="scientific">uncultured Rubrobacteraceae bacterium</name>
    <dbReference type="NCBI Taxonomy" id="349277"/>
    <lineage>
        <taxon>Bacteria</taxon>
        <taxon>Bacillati</taxon>
        <taxon>Actinomycetota</taxon>
        <taxon>Rubrobacteria</taxon>
        <taxon>Rubrobacterales</taxon>
        <taxon>Rubrobacteraceae</taxon>
        <taxon>environmental samples</taxon>
    </lineage>
</organism>
<protein>
    <submittedName>
        <fullName evidence="2">Uncharacterized protein</fullName>
    </submittedName>
</protein>
<feature type="non-terminal residue" evidence="2">
    <location>
        <position position="64"/>
    </location>
</feature>
<feature type="compositionally biased region" description="Gly residues" evidence="1">
    <location>
        <begin position="1"/>
        <end position="13"/>
    </location>
</feature>
<evidence type="ECO:0000256" key="1">
    <source>
        <dbReference type="SAM" id="MobiDB-lite"/>
    </source>
</evidence>
<sequence>GRVGLRGGRGGRPGARPGSWDPDPRPQGSPTRHPERVRRLLLPHRPQEKGAGAPPRRSEESERV</sequence>
<proteinExistence type="predicted"/>
<reference evidence="2" key="1">
    <citation type="submission" date="2020-02" db="EMBL/GenBank/DDBJ databases">
        <authorList>
            <person name="Meier V. D."/>
        </authorList>
    </citation>
    <scope>NUCLEOTIDE SEQUENCE</scope>
    <source>
        <strain evidence="2">AVDCRST_MAG22</strain>
    </source>
</reference>